<dbReference type="InterPro" id="IPR003663">
    <property type="entry name" value="Sugar/inositol_transpt"/>
</dbReference>
<dbReference type="FunFam" id="1.20.1250.20:FF:000134">
    <property type="entry name" value="MFS sugar transporter protein"/>
    <property type="match status" value="1"/>
</dbReference>
<dbReference type="GO" id="GO:0005351">
    <property type="term" value="F:carbohydrate:proton symporter activity"/>
    <property type="evidence" value="ECO:0007669"/>
    <property type="project" value="TreeGrafter"/>
</dbReference>
<comment type="subcellular location">
    <subcellularLocation>
        <location evidence="1">Membrane</location>
        <topology evidence="1">Multi-pass membrane protein</topology>
    </subcellularLocation>
</comment>
<keyword evidence="11" id="KW-1185">Reference proteome</keyword>
<feature type="transmembrane region" description="Helical" evidence="8">
    <location>
        <begin position="289"/>
        <end position="308"/>
    </location>
</feature>
<keyword evidence="6 8" id="KW-0472">Membrane</keyword>
<evidence type="ECO:0000256" key="4">
    <source>
        <dbReference type="ARBA" id="ARBA00022692"/>
    </source>
</evidence>
<dbReference type="PANTHER" id="PTHR48022">
    <property type="entry name" value="PLASTIDIC GLUCOSE TRANSPORTER 4"/>
    <property type="match status" value="1"/>
</dbReference>
<feature type="transmembrane region" description="Helical" evidence="8">
    <location>
        <begin position="254"/>
        <end position="277"/>
    </location>
</feature>
<proteinExistence type="inferred from homology"/>
<feature type="domain" description="Major facilitator superfamily (MFS) profile" evidence="9">
    <location>
        <begin position="151"/>
        <end position="598"/>
    </location>
</feature>
<keyword evidence="3 7" id="KW-0813">Transport</keyword>
<feature type="transmembrane region" description="Helical" evidence="8">
    <location>
        <begin position="320"/>
        <end position="341"/>
    </location>
</feature>
<evidence type="ECO:0000313" key="11">
    <source>
        <dbReference type="Proteomes" id="UP001239213"/>
    </source>
</evidence>
<dbReference type="Proteomes" id="UP001239213">
    <property type="component" value="Unassembled WGS sequence"/>
</dbReference>
<feature type="transmembrane region" description="Helical" evidence="8">
    <location>
        <begin position="576"/>
        <end position="595"/>
    </location>
</feature>
<dbReference type="InterPro" id="IPR050360">
    <property type="entry name" value="MFS_Sugar_Transporters"/>
</dbReference>
<dbReference type="InterPro" id="IPR005829">
    <property type="entry name" value="Sugar_transporter_CS"/>
</dbReference>
<dbReference type="NCBIfam" id="TIGR00879">
    <property type="entry name" value="SP"/>
    <property type="match status" value="1"/>
</dbReference>
<evidence type="ECO:0000256" key="7">
    <source>
        <dbReference type="RuleBase" id="RU003346"/>
    </source>
</evidence>
<feature type="transmembrane region" description="Helical" evidence="8">
    <location>
        <begin position="409"/>
        <end position="429"/>
    </location>
</feature>
<dbReference type="PROSITE" id="PS00216">
    <property type="entry name" value="SUGAR_TRANSPORT_1"/>
    <property type="match status" value="1"/>
</dbReference>
<feature type="transmembrane region" description="Helical" evidence="8">
    <location>
        <begin position="449"/>
        <end position="470"/>
    </location>
</feature>
<dbReference type="Gene3D" id="1.20.1250.20">
    <property type="entry name" value="MFS general substrate transporter like domains"/>
    <property type="match status" value="1"/>
</dbReference>
<evidence type="ECO:0000256" key="3">
    <source>
        <dbReference type="ARBA" id="ARBA00022448"/>
    </source>
</evidence>
<dbReference type="AlphaFoldDB" id="A0AAI9V517"/>
<dbReference type="InterPro" id="IPR005828">
    <property type="entry name" value="MFS_sugar_transport-like"/>
</dbReference>
<evidence type="ECO:0000313" key="10">
    <source>
        <dbReference type="EMBL" id="KAK1470991.1"/>
    </source>
</evidence>
<accession>A0AAI9V517</accession>
<dbReference type="PANTHER" id="PTHR48022:SF70">
    <property type="entry name" value="MONOSACCHARIDE TRANSPORTER, PUTATIVE (AFU_ORTHOLOGUE AFUA_5G14540)-RELATED"/>
    <property type="match status" value="1"/>
</dbReference>
<gene>
    <name evidence="10" type="ORF">CCUS01_06105</name>
</gene>
<protein>
    <recommendedName>
        <fullName evidence="9">Major facilitator superfamily (MFS) profile domain-containing protein</fullName>
    </recommendedName>
</protein>
<feature type="transmembrane region" description="Helical" evidence="8">
    <location>
        <begin position="229"/>
        <end position="248"/>
    </location>
</feature>
<evidence type="ECO:0000256" key="5">
    <source>
        <dbReference type="ARBA" id="ARBA00022989"/>
    </source>
</evidence>
<dbReference type="PROSITE" id="PS50850">
    <property type="entry name" value="MFS"/>
    <property type="match status" value="1"/>
</dbReference>
<evidence type="ECO:0000259" key="9">
    <source>
        <dbReference type="PROSITE" id="PS50850"/>
    </source>
</evidence>
<sequence>MWGTPPTFTPYPKLGLGAGFTVCGSTARWGNSCNGSSRMDTDPFLLSSLKESAHLAHLSRARLLPLPLPLSNKTAENEHAAVQLPNPGATMAKLEDEFKGQAVVEHDNEPPAYDEKAAVGEVKEINAASVALAAATAEQQVNWWSPNMIKLYGIMAIGYLVSTMNGFANDISQDSSLMGAINAMPPYQETFGLSSAGSTTGIVFMIYQVGQICSFPFCGMIADGWGRRWCIFIGCFIVLIGTAIQAPAQHLGQFVAGRLILGFGASLASAAGPAYVVELAHPSARGTMAGLYNNFWWLGNILAGWTTYGSNHHIKTSWAWRIPTVVQAAMPGVVMIFIMFFPESPRWLISKDRAEEALAILAKYHGDGDVNSPVVQLQYREIIEDHHSTTDENPWWQMKELFNTKARRYRLFMVIAMAFIGQWSGNNVVSYFMPEMFKQAGITDDNTQLLLNAINPIFSMIAAIWGATLLDKLGRRFMMLAGLAGSLASYIMLTAFTAESANHKNLSYGVIVSIYVFGICFAWGFTPLQTLYAVECLENRTRAKGSGLSFLFLNVAIMINTYGISVGMEKIAWKLYLVYIAWICIEMAIIYFFFVETAGKTLEELKSIFEAPNPRKESTKKTKVAVDEAGNVVNVGATTSSI</sequence>
<comment type="similarity">
    <text evidence="2 7">Belongs to the major facilitator superfamily. Sugar transporter (TC 2.A.1.1) family.</text>
</comment>
<feature type="transmembrane region" description="Helical" evidence="8">
    <location>
        <begin position="477"/>
        <end position="498"/>
    </location>
</feature>
<keyword evidence="4 8" id="KW-0812">Transmembrane</keyword>
<comment type="caution">
    <text evidence="10">The sequence shown here is derived from an EMBL/GenBank/DDBJ whole genome shotgun (WGS) entry which is preliminary data.</text>
</comment>
<evidence type="ECO:0000256" key="1">
    <source>
        <dbReference type="ARBA" id="ARBA00004141"/>
    </source>
</evidence>
<dbReference type="PRINTS" id="PR00171">
    <property type="entry name" value="SUGRTRNSPORT"/>
</dbReference>
<dbReference type="InterPro" id="IPR020846">
    <property type="entry name" value="MFS_dom"/>
</dbReference>
<dbReference type="EMBL" id="MPDP01000212">
    <property type="protein sequence ID" value="KAK1470991.1"/>
    <property type="molecule type" value="Genomic_DNA"/>
</dbReference>
<feature type="transmembrane region" description="Helical" evidence="8">
    <location>
        <begin position="546"/>
        <end position="564"/>
    </location>
</feature>
<evidence type="ECO:0000256" key="6">
    <source>
        <dbReference type="ARBA" id="ARBA00023136"/>
    </source>
</evidence>
<dbReference type="InterPro" id="IPR036259">
    <property type="entry name" value="MFS_trans_sf"/>
</dbReference>
<evidence type="ECO:0000256" key="2">
    <source>
        <dbReference type="ARBA" id="ARBA00010992"/>
    </source>
</evidence>
<reference evidence="10" key="1">
    <citation type="submission" date="2016-11" db="EMBL/GenBank/DDBJ databases">
        <title>The genome sequence of Colletotrichum cuscutae.</title>
        <authorList>
            <person name="Baroncelli R."/>
        </authorList>
    </citation>
    <scope>NUCLEOTIDE SEQUENCE</scope>
    <source>
        <strain evidence="10">IMI 304802</strain>
    </source>
</reference>
<keyword evidence="5 8" id="KW-1133">Transmembrane helix</keyword>
<feature type="transmembrane region" description="Helical" evidence="8">
    <location>
        <begin position="202"/>
        <end position="222"/>
    </location>
</feature>
<name>A0AAI9V517_9PEZI</name>
<dbReference type="SUPFAM" id="SSF103473">
    <property type="entry name" value="MFS general substrate transporter"/>
    <property type="match status" value="1"/>
</dbReference>
<dbReference type="Pfam" id="PF00083">
    <property type="entry name" value="Sugar_tr"/>
    <property type="match status" value="1"/>
</dbReference>
<evidence type="ECO:0000256" key="8">
    <source>
        <dbReference type="SAM" id="Phobius"/>
    </source>
</evidence>
<organism evidence="10 11">
    <name type="scientific">Colletotrichum cuscutae</name>
    <dbReference type="NCBI Taxonomy" id="1209917"/>
    <lineage>
        <taxon>Eukaryota</taxon>
        <taxon>Fungi</taxon>
        <taxon>Dikarya</taxon>
        <taxon>Ascomycota</taxon>
        <taxon>Pezizomycotina</taxon>
        <taxon>Sordariomycetes</taxon>
        <taxon>Hypocreomycetidae</taxon>
        <taxon>Glomerellales</taxon>
        <taxon>Glomerellaceae</taxon>
        <taxon>Colletotrichum</taxon>
        <taxon>Colletotrichum acutatum species complex</taxon>
    </lineage>
</organism>
<dbReference type="GO" id="GO:0016020">
    <property type="term" value="C:membrane"/>
    <property type="evidence" value="ECO:0007669"/>
    <property type="project" value="UniProtKB-SubCell"/>
</dbReference>
<feature type="transmembrane region" description="Helical" evidence="8">
    <location>
        <begin position="510"/>
        <end position="534"/>
    </location>
</feature>